<accession>A0ABM9NEH0</accession>
<feature type="domain" description="Alanine dehydrogenase/pyridine nucleotide transhydrogenase NAD(H)-binding" evidence="5">
    <location>
        <begin position="147"/>
        <end position="294"/>
    </location>
</feature>
<dbReference type="InterPro" id="IPR008141">
    <property type="entry name" value="Ala_DH"/>
</dbReference>
<keyword evidence="4" id="KW-0520">NAD</keyword>
<dbReference type="GO" id="GO:0000286">
    <property type="term" value="F:alanine dehydrogenase activity"/>
    <property type="evidence" value="ECO:0007669"/>
    <property type="project" value="UniProtKB-EC"/>
</dbReference>
<dbReference type="PIRSF" id="PIRSF000183">
    <property type="entry name" value="Alanine_dh"/>
    <property type="match status" value="1"/>
</dbReference>
<proteinExistence type="inferred from homology"/>
<dbReference type="Pfam" id="PF05222">
    <property type="entry name" value="AlaDh_PNT_N"/>
    <property type="match status" value="1"/>
</dbReference>
<name>A0ABM9NEH0_9GAMM</name>
<evidence type="ECO:0000256" key="3">
    <source>
        <dbReference type="ARBA" id="ARBA00023002"/>
    </source>
</evidence>
<dbReference type="Gene3D" id="3.40.50.720">
    <property type="entry name" value="NAD(P)-binding Rossmann-like Domain"/>
    <property type="match status" value="2"/>
</dbReference>
<dbReference type="PANTHER" id="PTHR42795">
    <property type="entry name" value="ALANINE DEHYDROGENASE"/>
    <property type="match status" value="1"/>
</dbReference>
<organism evidence="7 8">
    <name type="scientific">Candidatus Methylocalor cossyra</name>
    <dbReference type="NCBI Taxonomy" id="3108543"/>
    <lineage>
        <taxon>Bacteria</taxon>
        <taxon>Pseudomonadati</taxon>
        <taxon>Pseudomonadota</taxon>
        <taxon>Gammaproteobacteria</taxon>
        <taxon>Methylococcales</taxon>
        <taxon>Methylococcaceae</taxon>
        <taxon>Candidatus Methylocalor</taxon>
    </lineage>
</organism>
<dbReference type="Proteomes" id="UP001497493">
    <property type="component" value="Chromosome"/>
</dbReference>
<evidence type="ECO:0000256" key="1">
    <source>
        <dbReference type="ARBA" id="ARBA00005689"/>
    </source>
</evidence>
<evidence type="ECO:0000259" key="6">
    <source>
        <dbReference type="SMART" id="SM01003"/>
    </source>
</evidence>
<sequence length="367" mass="38628">MRIGIPKEIKDKENRVALTPERVGALVAAGHEVVVEAGAGLGSGFTDHDYAAAGARLGDTGAAWGTELVLKVKEPLEAEYPYLRDQMVFTFFHLAGVPRSLTETLLERGTTAVAYETLEDAQGRLPILAPMSAIAGNMAALAGAYYLAKFNGGKGVQLGTVLGQRHGRVLVVGDGVVGYHAAKSAYGLGAQVAVAGIDQAKGARIRQELGAIEFVLSEPATIARLVAEADLVVGAVLRHGAKADYVVTEAMVRSMQPGSVIVDVSIDQGGCVETSRPTSHSDPVYEKHGVIHYCVTNMPGAYPRTSTLALSAATFPYVQRLAAGGLAALREDPGFAKAVNVHRGYLTCQPVAESFGLEARYKPFAEL</sequence>
<dbReference type="NCBIfam" id="TIGR00518">
    <property type="entry name" value="alaDH"/>
    <property type="match status" value="1"/>
</dbReference>
<evidence type="ECO:0000256" key="4">
    <source>
        <dbReference type="PIRNR" id="PIRNR000183"/>
    </source>
</evidence>
<gene>
    <name evidence="7" type="primary">ald</name>
    <name evidence="7" type="ORF">MECH1_V1_0212</name>
</gene>
<feature type="domain" description="Alanine dehydrogenase/pyridine nucleotide transhydrogenase N-terminal" evidence="6">
    <location>
        <begin position="4"/>
        <end position="135"/>
    </location>
</feature>
<evidence type="ECO:0000313" key="7">
    <source>
        <dbReference type="EMBL" id="CAL1238993.1"/>
    </source>
</evidence>
<dbReference type="InterPro" id="IPR007698">
    <property type="entry name" value="AlaDH/PNT_NAD(H)-bd"/>
</dbReference>
<evidence type="ECO:0000313" key="8">
    <source>
        <dbReference type="Proteomes" id="UP001497493"/>
    </source>
</evidence>
<dbReference type="SMART" id="SM01003">
    <property type="entry name" value="AlaDh_PNT_N"/>
    <property type="match status" value="1"/>
</dbReference>
<protein>
    <recommendedName>
        <fullName evidence="2 4">Alanine dehydrogenase</fullName>
        <ecNumber evidence="2 4">1.4.1.1</ecNumber>
    </recommendedName>
</protein>
<dbReference type="EC" id="1.4.1.1" evidence="2 4"/>
<dbReference type="PANTHER" id="PTHR42795:SF1">
    <property type="entry name" value="ALANINE DEHYDROGENASE"/>
    <property type="match status" value="1"/>
</dbReference>
<reference evidence="7 8" key="1">
    <citation type="submission" date="2024-04" db="EMBL/GenBank/DDBJ databases">
        <authorList>
            <person name="Cremers G."/>
        </authorList>
    </citation>
    <scope>NUCLEOTIDE SEQUENCE [LARGE SCALE GENOMIC DNA]</scope>
    <source>
        <strain evidence="7">MeCH1-AG</strain>
    </source>
</reference>
<dbReference type="RefSeq" id="WP_348758593.1">
    <property type="nucleotide sequence ID" value="NZ_OZ026884.1"/>
</dbReference>
<evidence type="ECO:0000259" key="5">
    <source>
        <dbReference type="SMART" id="SM01002"/>
    </source>
</evidence>
<comment type="catalytic activity">
    <reaction evidence="4">
        <text>L-alanine + NAD(+) + H2O = pyruvate + NH4(+) + NADH + H(+)</text>
        <dbReference type="Rhea" id="RHEA:18405"/>
        <dbReference type="ChEBI" id="CHEBI:15361"/>
        <dbReference type="ChEBI" id="CHEBI:15377"/>
        <dbReference type="ChEBI" id="CHEBI:15378"/>
        <dbReference type="ChEBI" id="CHEBI:28938"/>
        <dbReference type="ChEBI" id="CHEBI:57540"/>
        <dbReference type="ChEBI" id="CHEBI:57945"/>
        <dbReference type="ChEBI" id="CHEBI:57972"/>
        <dbReference type="EC" id="1.4.1.1"/>
    </reaction>
</comment>
<comment type="similarity">
    <text evidence="1 4">Belongs to the AlaDH/PNT family.</text>
</comment>
<keyword evidence="8" id="KW-1185">Reference proteome</keyword>
<evidence type="ECO:0000256" key="2">
    <source>
        <dbReference type="ARBA" id="ARBA00012897"/>
    </source>
</evidence>
<dbReference type="Pfam" id="PF01262">
    <property type="entry name" value="AlaDh_PNT_C"/>
    <property type="match status" value="1"/>
</dbReference>
<dbReference type="SUPFAM" id="SSF52283">
    <property type="entry name" value="Formate/glycerate dehydrogenase catalytic domain-like"/>
    <property type="match status" value="1"/>
</dbReference>
<dbReference type="EMBL" id="OZ026884">
    <property type="protein sequence ID" value="CAL1238993.1"/>
    <property type="molecule type" value="Genomic_DNA"/>
</dbReference>
<keyword evidence="3 4" id="KW-0560">Oxidoreductase</keyword>
<dbReference type="SMART" id="SM01002">
    <property type="entry name" value="AlaDh_PNT_C"/>
    <property type="match status" value="1"/>
</dbReference>
<dbReference type="SUPFAM" id="SSF51735">
    <property type="entry name" value="NAD(P)-binding Rossmann-fold domains"/>
    <property type="match status" value="1"/>
</dbReference>
<dbReference type="CDD" id="cd05305">
    <property type="entry name" value="L-AlaDH"/>
    <property type="match status" value="1"/>
</dbReference>
<dbReference type="InterPro" id="IPR036291">
    <property type="entry name" value="NAD(P)-bd_dom_sf"/>
</dbReference>
<dbReference type="InterPro" id="IPR007886">
    <property type="entry name" value="AlaDH/PNT_N"/>
</dbReference>